<proteinExistence type="predicted"/>
<gene>
    <name evidence="3" type="ORF">KUTeg_000716</name>
</gene>
<comment type="caution">
    <text evidence="3">The sequence shown here is derived from an EMBL/GenBank/DDBJ whole genome shotgun (WGS) entry which is preliminary data.</text>
</comment>
<reference evidence="3 4" key="1">
    <citation type="submission" date="2022-12" db="EMBL/GenBank/DDBJ databases">
        <title>Chromosome-level genome of Tegillarca granosa.</title>
        <authorList>
            <person name="Kim J."/>
        </authorList>
    </citation>
    <scope>NUCLEOTIDE SEQUENCE [LARGE SCALE GENOMIC DNA]</scope>
    <source>
        <strain evidence="3">Teg-2019</strain>
        <tissue evidence="3">Adductor muscle</tissue>
    </source>
</reference>
<protein>
    <recommendedName>
        <fullName evidence="2">CULT domain-containing protein</fullName>
    </recommendedName>
</protein>
<evidence type="ECO:0000313" key="3">
    <source>
        <dbReference type="EMBL" id="KAJ8322245.1"/>
    </source>
</evidence>
<dbReference type="InterPro" id="IPR034750">
    <property type="entry name" value="CULT"/>
</dbReference>
<name>A0ABQ9G2N0_TEGGR</name>
<organism evidence="3 4">
    <name type="scientific">Tegillarca granosa</name>
    <name type="common">Malaysian cockle</name>
    <name type="synonym">Anadara granosa</name>
    <dbReference type="NCBI Taxonomy" id="220873"/>
    <lineage>
        <taxon>Eukaryota</taxon>
        <taxon>Metazoa</taxon>
        <taxon>Spiralia</taxon>
        <taxon>Lophotrochozoa</taxon>
        <taxon>Mollusca</taxon>
        <taxon>Bivalvia</taxon>
        <taxon>Autobranchia</taxon>
        <taxon>Pteriomorphia</taxon>
        <taxon>Arcoida</taxon>
        <taxon>Arcoidea</taxon>
        <taxon>Arcidae</taxon>
        <taxon>Tegillarca</taxon>
    </lineage>
</organism>
<keyword evidence="1" id="KW-0472">Membrane</keyword>
<dbReference type="CDD" id="cd15777">
    <property type="entry name" value="CRBN_C_like"/>
    <property type="match status" value="1"/>
</dbReference>
<dbReference type="Proteomes" id="UP001217089">
    <property type="component" value="Unassembled WGS sequence"/>
</dbReference>
<evidence type="ECO:0000259" key="2">
    <source>
        <dbReference type="PROSITE" id="PS51788"/>
    </source>
</evidence>
<dbReference type="Gene3D" id="2.170.150.20">
    <property type="entry name" value="Peptide methionine sulfoxide reductase"/>
    <property type="match status" value="1"/>
</dbReference>
<accession>A0ABQ9G2N0</accession>
<feature type="transmembrane region" description="Helical" evidence="1">
    <location>
        <begin position="12"/>
        <end position="34"/>
    </location>
</feature>
<dbReference type="EMBL" id="JARBDR010000018">
    <property type="protein sequence ID" value="KAJ8322245.1"/>
    <property type="molecule type" value="Genomic_DNA"/>
</dbReference>
<keyword evidence="1" id="KW-0812">Transmembrane</keyword>
<dbReference type="PROSITE" id="PS51788">
    <property type="entry name" value="CULT"/>
    <property type="match status" value="1"/>
</dbReference>
<keyword evidence="1" id="KW-1133">Transmembrane helix</keyword>
<evidence type="ECO:0000256" key="1">
    <source>
        <dbReference type="SAM" id="Phobius"/>
    </source>
</evidence>
<evidence type="ECO:0000313" key="4">
    <source>
        <dbReference type="Proteomes" id="UP001217089"/>
    </source>
</evidence>
<keyword evidence="4" id="KW-1185">Reference proteome</keyword>
<sequence length="164" mass="18871">MVAPMKRQEVTNCCKFVVTFFIIYFASVPFGIFAEEFADLLLCRKCGHEVARASNVIRVPSKLAHRQRNDTVSGVEKVLIQLFKNPDGLFFEVITVKNAEVYTDSNKFMDMTWFPGYSWAVSVCPKCGSHIGWQYEVENPTQTETEFPKQFIGLIYEKLLEHLE</sequence>
<feature type="domain" description="CULT" evidence="2">
    <location>
        <begin position="38"/>
        <end position="163"/>
    </location>
</feature>